<evidence type="ECO:0000256" key="1">
    <source>
        <dbReference type="SAM" id="SignalP"/>
    </source>
</evidence>
<accession>A0AAE3WDM9</accession>
<protein>
    <submittedName>
        <fullName evidence="3">META domain-containing protein</fullName>
    </submittedName>
</protein>
<evidence type="ECO:0000313" key="4">
    <source>
        <dbReference type="Proteomes" id="UP001226762"/>
    </source>
</evidence>
<dbReference type="InterPro" id="IPR005184">
    <property type="entry name" value="DUF306_Meta_HslJ"/>
</dbReference>
<dbReference type="InterPro" id="IPR038670">
    <property type="entry name" value="HslJ-like_sf"/>
</dbReference>
<dbReference type="PANTHER" id="PTHR35535:SF2">
    <property type="entry name" value="DUF306 DOMAIN-CONTAINING PROTEIN"/>
    <property type="match status" value="1"/>
</dbReference>
<feature type="chain" id="PRO_5042122451" evidence="1">
    <location>
        <begin position="18"/>
        <end position="132"/>
    </location>
</feature>
<feature type="signal peptide" evidence="1">
    <location>
        <begin position="1"/>
        <end position="17"/>
    </location>
</feature>
<keyword evidence="1" id="KW-0732">Signal</keyword>
<comment type="caution">
    <text evidence="3">The sequence shown here is derived from an EMBL/GenBank/DDBJ whole genome shotgun (WGS) entry which is preliminary data.</text>
</comment>
<feature type="domain" description="DUF306" evidence="2">
    <location>
        <begin position="29"/>
        <end position="125"/>
    </location>
</feature>
<dbReference type="RefSeq" id="WP_306736041.1">
    <property type="nucleotide sequence ID" value="NZ_JANHAX010000003.1"/>
</dbReference>
<dbReference type="Pfam" id="PF03724">
    <property type="entry name" value="META"/>
    <property type="match status" value="1"/>
</dbReference>
<dbReference type="AlphaFoldDB" id="A0AAE3WDM9"/>
<proteinExistence type="predicted"/>
<dbReference type="EMBL" id="JANHAX010000003">
    <property type="protein sequence ID" value="MDQ2090774.1"/>
    <property type="molecule type" value="Genomic_DNA"/>
</dbReference>
<dbReference type="PANTHER" id="PTHR35535">
    <property type="entry name" value="HEAT SHOCK PROTEIN HSLJ"/>
    <property type="match status" value="1"/>
</dbReference>
<reference evidence="3" key="2">
    <citation type="submission" date="2023-02" db="EMBL/GenBank/DDBJ databases">
        <title>'Rhodoalgimonas zhirmunskyi' gen. nov., isolated from a red alga.</title>
        <authorList>
            <person name="Nedashkovskaya O.I."/>
            <person name="Otstavnykh N.Y."/>
            <person name="Bystritskaya E.P."/>
            <person name="Balabanova L.A."/>
            <person name="Isaeva M.P."/>
        </authorList>
    </citation>
    <scope>NUCLEOTIDE SEQUENCE</scope>
    <source>
        <strain evidence="3">KCTC 52189</strain>
    </source>
</reference>
<dbReference type="InterPro" id="IPR053147">
    <property type="entry name" value="Hsp_HslJ-like"/>
</dbReference>
<sequence length="132" mass="14384">MKALAAALCLTALPCAAHDSHSPFDAPGVIWRLIELDGKPFRSKAVLEFPEVGTITGECPCNRFRGEMWSAYPWFDPGPLAATRRACPDLADETRFFAALERMTLAEADHELLILTDDEGGAMVFTRAASGE</sequence>
<name>A0AAE3WDM9_9RHOB</name>
<gene>
    <name evidence="3" type="ORF">NO357_12760</name>
</gene>
<keyword evidence="4" id="KW-1185">Reference proteome</keyword>
<organism evidence="3 4">
    <name type="scientific">Marimonas arenosa</name>
    <dbReference type="NCBI Taxonomy" id="1795305"/>
    <lineage>
        <taxon>Bacteria</taxon>
        <taxon>Pseudomonadati</taxon>
        <taxon>Pseudomonadota</taxon>
        <taxon>Alphaproteobacteria</taxon>
        <taxon>Rhodobacterales</taxon>
        <taxon>Paracoccaceae</taxon>
        <taxon>Marimonas</taxon>
    </lineage>
</organism>
<dbReference type="Gene3D" id="2.40.128.270">
    <property type="match status" value="1"/>
</dbReference>
<evidence type="ECO:0000259" key="2">
    <source>
        <dbReference type="Pfam" id="PF03724"/>
    </source>
</evidence>
<evidence type="ECO:0000313" key="3">
    <source>
        <dbReference type="EMBL" id="MDQ2090774.1"/>
    </source>
</evidence>
<reference evidence="3" key="1">
    <citation type="submission" date="2022-07" db="EMBL/GenBank/DDBJ databases">
        <authorList>
            <person name="Otstavnykh N."/>
            <person name="Isaeva M."/>
            <person name="Bystritskaya E."/>
        </authorList>
    </citation>
    <scope>NUCLEOTIDE SEQUENCE</scope>
    <source>
        <strain evidence="3">KCTC 52189</strain>
    </source>
</reference>
<dbReference type="Proteomes" id="UP001226762">
    <property type="component" value="Unassembled WGS sequence"/>
</dbReference>